<name>A0A427YNU3_9TREE</name>
<comment type="caution">
    <text evidence="2">The sequence shown here is derived from an EMBL/GenBank/DDBJ whole genome shotgun (WGS) entry which is preliminary data.</text>
</comment>
<gene>
    <name evidence="2" type="ORF">EHS25_008230</name>
</gene>
<feature type="region of interest" description="Disordered" evidence="1">
    <location>
        <begin position="552"/>
        <end position="572"/>
    </location>
</feature>
<accession>A0A427YNU3</accession>
<feature type="compositionally biased region" description="Basic and acidic residues" evidence="1">
    <location>
        <begin position="647"/>
        <end position="661"/>
    </location>
</feature>
<feature type="compositionally biased region" description="Polar residues" evidence="1">
    <location>
        <begin position="437"/>
        <end position="462"/>
    </location>
</feature>
<dbReference type="STRING" id="1890683.A0A427YNU3"/>
<protein>
    <recommendedName>
        <fullName evidence="4">UDENN domain-containing protein</fullName>
    </recommendedName>
</protein>
<dbReference type="InterPro" id="IPR053056">
    <property type="entry name" value="Lipid_Metab_Assoc_Protein"/>
</dbReference>
<dbReference type="PANTHER" id="PTHR28153:SF1">
    <property type="entry name" value="DUF4484 DOMAIN-CONTAINING PROTEIN"/>
    <property type="match status" value="1"/>
</dbReference>
<proteinExistence type="predicted"/>
<dbReference type="OrthoDB" id="2152680at2759"/>
<evidence type="ECO:0000256" key="1">
    <source>
        <dbReference type="SAM" id="MobiDB-lite"/>
    </source>
</evidence>
<evidence type="ECO:0000313" key="2">
    <source>
        <dbReference type="EMBL" id="RSH92784.1"/>
    </source>
</evidence>
<dbReference type="EMBL" id="RSCD01000005">
    <property type="protein sequence ID" value="RSH92784.1"/>
    <property type="molecule type" value="Genomic_DNA"/>
</dbReference>
<dbReference type="GO" id="GO:0005811">
    <property type="term" value="C:lipid droplet"/>
    <property type="evidence" value="ECO:0007669"/>
    <property type="project" value="TreeGrafter"/>
</dbReference>
<evidence type="ECO:0000313" key="3">
    <source>
        <dbReference type="Proteomes" id="UP000279259"/>
    </source>
</evidence>
<dbReference type="PANTHER" id="PTHR28153">
    <property type="entry name" value="PROTEIN, PUTATIVE-RELATED"/>
    <property type="match status" value="1"/>
</dbReference>
<evidence type="ECO:0008006" key="4">
    <source>
        <dbReference type="Google" id="ProtNLM"/>
    </source>
</evidence>
<keyword evidence="3" id="KW-1185">Reference proteome</keyword>
<dbReference type="AlphaFoldDB" id="A0A427YNU3"/>
<dbReference type="Proteomes" id="UP000279259">
    <property type="component" value="Unassembled WGS sequence"/>
</dbReference>
<reference evidence="2 3" key="1">
    <citation type="submission" date="2018-11" db="EMBL/GenBank/DDBJ databases">
        <title>Genome sequence of Saitozyma podzolica DSM 27192.</title>
        <authorList>
            <person name="Aliyu H."/>
            <person name="Gorte O."/>
            <person name="Ochsenreither K."/>
        </authorList>
    </citation>
    <scope>NUCLEOTIDE SEQUENCE [LARGE SCALE GENOMIC DNA]</scope>
    <source>
        <strain evidence="2 3">DSM 27192</strain>
    </source>
</reference>
<feature type="region of interest" description="Disordered" evidence="1">
    <location>
        <begin position="632"/>
        <end position="661"/>
    </location>
</feature>
<sequence>MTSPSSLGELPAFPPLASLFVTHFDDIKGQSVAYYVSLDGESEFGFARAMSIPSPDLMLKTPSRLTHPRSSTPDVKSHPECRRRYIALNPSCPSYRSMAKDLGSIVLTARRVPGEHRAPHSPLGAASARRGPRRIMKFSGAATSALLTIDLKLELHRIIIAEPGIANATPEDVFALRHPLRTLYTTLESHGDLFAALSPSTSVQAATGSSPRKLLDEVWARYGAVAETGRKAAGDGEAGPSGTGRSEGRVRRLVDGQGKVSADHPVTYLPALLGILGPQLIPLFKAALSGKRIIIYSPPPLLPLAAFAWCIHAMSFPPSSAEASTHACSTWLGNVGLMDLVDLKTRPGGWVATTSDAIYRSHQAYDFFLDLSASPPTLHSAPIASLPNQPGPKVSYAFSDLPLYRSLVLLDSSPRVISVIPESSRGDRPASDPTPNPNGEQPVSGAGSETETTLSGMATGSSGDEHDLGYSGKSIYSRPGGWWLLAFDVFSKAWELCVGVCEYAVGRGSVGVIALREAEEDAALLGDDLQGLMEEYEGDDGDSEGHDNLYHNHENQYNRDTQGGAGAERPIRKEDEAVRRGRLILRQLHHQTFHLHARLVDVVGPRSTRKQELDEGEVRALLGGRVFGGRGKGRSGGMWRGFGASRGSERTSERASERVSE</sequence>
<feature type="region of interest" description="Disordered" evidence="1">
    <location>
        <begin position="420"/>
        <end position="469"/>
    </location>
</feature>
<dbReference type="Pfam" id="PF09804">
    <property type="entry name" value="DENND11"/>
    <property type="match status" value="1"/>
</dbReference>
<organism evidence="2 3">
    <name type="scientific">Saitozyma podzolica</name>
    <dbReference type="NCBI Taxonomy" id="1890683"/>
    <lineage>
        <taxon>Eukaryota</taxon>
        <taxon>Fungi</taxon>
        <taxon>Dikarya</taxon>
        <taxon>Basidiomycota</taxon>
        <taxon>Agaricomycotina</taxon>
        <taxon>Tremellomycetes</taxon>
        <taxon>Tremellales</taxon>
        <taxon>Trimorphomycetaceae</taxon>
        <taxon>Saitozyma</taxon>
    </lineage>
</organism>
<dbReference type="InterPro" id="IPR018626">
    <property type="entry name" value="LCHN/Anr2"/>
</dbReference>